<name>A0ABX1D263_9FLAO</name>
<dbReference type="Proteomes" id="UP000703674">
    <property type="component" value="Unassembled WGS sequence"/>
</dbReference>
<protein>
    <submittedName>
        <fullName evidence="1">Serine/threonine protein phosphatase</fullName>
    </submittedName>
</protein>
<proteinExistence type="predicted"/>
<comment type="caution">
    <text evidence="1">The sequence shown here is derived from an EMBL/GenBank/DDBJ whole genome shotgun (WGS) entry which is preliminary data.</text>
</comment>
<dbReference type="EMBL" id="JAAVJR010000285">
    <property type="protein sequence ID" value="NJW54559.1"/>
    <property type="molecule type" value="Genomic_DNA"/>
</dbReference>
<gene>
    <name evidence="1" type="ORF">HC175_16735</name>
</gene>
<keyword evidence="2" id="KW-1185">Reference proteome</keyword>
<feature type="non-terminal residue" evidence="1">
    <location>
        <position position="1"/>
    </location>
</feature>
<accession>A0ABX1D263</accession>
<organism evidence="1 2">
    <name type="scientific">Salinimicrobium oceani</name>
    <dbReference type="NCBI Taxonomy" id="2722702"/>
    <lineage>
        <taxon>Bacteria</taxon>
        <taxon>Pseudomonadati</taxon>
        <taxon>Bacteroidota</taxon>
        <taxon>Flavobacteriia</taxon>
        <taxon>Flavobacteriales</taxon>
        <taxon>Flavobacteriaceae</taxon>
        <taxon>Salinimicrobium</taxon>
    </lineage>
</organism>
<sequence>WQVAINEEGFLKVIRIVLEGPQKLEAYQKAKAT</sequence>
<reference evidence="1 2" key="1">
    <citation type="submission" date="2020-03" db="EMBL/GenBank/DDBJ databases">
        <title>Salinimicrobium sp. nov, isolated from SCS.</title>
        <authorList>
            <person name="Cao W.R."/>
        </authorList>
    </citation>
    <scope>NUCLEOTIDE SEQUENCE [LARGE SCALE GENOMIC DNA]</scope>
    <source>
        <strain evidence="2">J15B91</strain>
    </source>
</reference>
<evidence type="ECO:0000313" key="1">
    <source>
        <dbReference type="EMBL" id="NJW54559.1"/>
    </source>
</evidence>
<evidence type="ECO:0000313" key="2">
    <source>
        <dbReference type="Proteomes" id="UP000703674"/>
    </source>
</evidence>